<dbReference type="AlphaFoldDB" id="A0A7V5NYC6"/>
<evidence type="ECO:0000313" key="1">
    <source>
        <dbReference type="EMBL" id="HHI96232.1"/>
    </source>
</evidence>
<protein>
    <recommendedName>
        <fullName evidence="2">AsmA-like C-terminal domain-containing protein</fullName>
    </recommendedName>
</protein>
<comment type="caution">
    <text evidence="1">The sequence shown here is derived from an EMBL/GenBank/DDBJ whole genome shotgun (WGS) entry which is preliminary data.</text>
</comment>
<proteinExistence type="predicted"/>
<gene>
    <name evidence="1" type="ORF">ENJ96_00070</name>
</gene>
<reference evidence="1" key="1">
    <citation type="journal article" date="2020" name="mSystems">
        <title>Genome- and Community-Level Interaction Insights into Carbon Utilization and Element Cycling Functions of Hydrothermarchaeota in Hydrothermal Sediment.</title>
        <authorList>
            <person name="Zhou Z."/>
            <person name="Liu Y."/>
            <person name="Xu W."/>
            <person name="Pan J."/>
            <person name="Luo Z.H."/>
            <person name="Li M."/>
        </authorList>
    </citation>
    <scope>NUCLEOTIDE SEQUENCE [LARGE SCALE GENOMIC DNA]</scope>
    <source>
        <strain evidence="1">HyVt-533</strain>
    </source>
</reference>
<dbReference type="GO" id="GO:0005886">
    <property type="term" value="C:plasma membrane"/>
    <property type="evidence" value="ECO:0007669"/>
    <property type="project" value="TreeGrafter"/>
</dbReference>
<organism evidence="1">
    <name type="scientific">Thermodesulfatator atlanticus</name>
    <dbReference type="NCBI Taxonomy" id="501497"/>
    <lineage>
        <taxon>Bacteria</taxon>
        <taxon>Pseudomonadati</taxon>
        <taxon>Thermodesulfobacteriota</taxon>
        <taxon>Thermodesulfobacteria</taxon>
        <taxon>Thermodesulfobacteriales</taxon>
        <taxon>Thermodesulfatatoraceae</taxon>
        <taxon>Thermodesulfatator</taxon>
    </lineage>
</organism>
<evidence type="ECO:0008006" key="2">
    <source>
        <dbReference type="Google" id="ProtNLM"/>
    </source>
</evidence>
<accession>A0A7V5NYC6</accession>
<name>A0A7V5NYC6_9BACT</name>
<feature type="non-terminal residue" evidence="1">
    <location>
        <position position="1"/>
    </location>
</feature>
<sequence>GTKETPSSKEPSRLALIFQSLKVKDAEITFKDLRGEYPPAVARFSLAASLKLSGTQIMASGQGALGLEVAGYPLGKGLAFKLETQGTQTRLLLTKGEILAGSPRGECLIAGESLTGDFSLKKASFNEVALFAQKLKPYLFPEAELPPLAGQFDLAARFQKKKEAYSYRFSFLPSPLETQVENLALKVSGKITADQNEITPELDVRVNGQALNLKGKVLLGAAVPHLDLEILTDHLDLRALAAKGEKEEGEEKEAPAAQKPSLVVPAEGQIRFLGKEVCYRICAQDVKTVLKISPQKIALKDLSLLLAGAIVQASGQVADLAGTPKLRLAYSLAGADFPLLVKAFVPEGNYFTSGRLWSEGTFWGRGLTAEELKKTLSGQGQAKFLNLGLKETTISSMVAQLLDMPALKKLVFEKGALAFTIKDGLADVKGKFSRQGLEVLILGKVGLDGRLNLKPKLFLTGEMARIFAQRFPGASLFKTEKGYEVSLAVTGTFEEPKVSLIEGVKEKVKEKAVKELFKFLGQ</sequence>
<dbReference type="Proteomes" id="UP000886101">
    <property type="component" value="Unassembled WGS sequence"/>
</dbReference>
<dbReference type="EMBL" id="DROK01000001">
    <property type="protein sequence ID" value="HHI96232.1"/>
    <property type="molecule type" value="Genomic_DNA"/>
</dbReference>
<dbReference type="GO" id="GO:0090313">
    <property type="term" value="P:regulation of protein targeting to membrane"/>
    <property type="evidence" value="ECO:0007669"/>
    <property type="project" value="TreeGrafter"/>
</dbReference>
<dbReference type="PANTHER" id="PTHR30441:SF8">
    <property type="entry name" value="DUF748 DOMAIN-CONTAINING PROTEIN"/>
    <property type="match status" value="1"/>
</dbReference>
<dbReference type="InterPro" id="IPR052894">
    <property type="entry name" value="AsmA-related"/>
</dbReference>
<dbReference type="PANTHER" id="PTHR30441">
    <property type="entry name" value="DUF748 DOMAIN-CONTAINING PROTEIN"/>
    <property type="match status" value="1"/>
</dbReference>